<keyword evidence="3" id="KW-1003">Cell membrane</keyword>
<dbReference type="PANTHER" id="PTHR30193">
    <property type="entry name" value="ABC TRANSPORTER PERMEASE PROTEIN"/>
    <property type="match status" value="1"/>
</dbReference>
<dbReference type="InterPro" id="IPR051393">
    <property type="entry name" value="ABC_transporter_permease"/>
</dbReference>
<feature type="domain" description="ABC transmembrane type-1" evidence="8">
    <location>
        <begin position="80"/>
        <end position="293"/>
    </location>
</feature>
<comment type="similarity">
    <text evidence="7">Belongs to the binding-protein-dependent transport system permease family.</text>
</comment>
<feature type="transmembrane region" description="Helical" evidence="7">
    <location>
        <begin position="220"/>
        <end position="240"/>
    </location>
</feature>
<evidence type="ECO:0000313" key="10">
    <source>
        <dbReference type="Proteomes" id="UP000010931"/>
    </source>
</evidence>
<organism evidence="9 10">
    <name type="scientific">Streptomyces turgidiscabies (strain Car8)</name>
    <dbReference type="NCBI Taxonomy" id="698760"/>
    <lineage>
        <taxon>Bacteria</taxon>
        <taxon>Bacillati</taxon>
        <taxon>Actinomycetota</taxon>
        <taxon>Actinomycetes</taxon>
        <taxon>Kitasatosporales</taxon>
        <taxon>Streptomycetaceae</taxon>
        <taxon>Streptomyces</taxon>
    </lineage>
</organism>
<dbReference type="PANTHER" id="PTHR30193:SF41">
    <property type="entry name" value="DIACETYLCHITOBIOSE UPTAKE SYSTEM PERMEASE PROTEIN NGCF"/>
    <property type="match status" value="1"/>
</dbReference>
<evidence type="ECO:0000259" key="8">
    <source>
        <dbReference type="PROSITE" id="PS50928"/>
    </source>
</evidence>
<dbReference type="GO" id="GO:0055085">
    <property type="term" value="P:transmembrane transport"/>
    <property type="evidence" value="ECO:0007669"/>
    <property type="project" value="InterPro"/>
</dbReference>
<gene>
    <name evidence="9" type="ORF">STRTUCAR8_05300</name>
</gene>
<keyword evidence="5 7" id="KW-1133">Transmembrane helix</keyword>
<evidence type="ECO:0000256" key="7">
    <source>
        <dbReference type="RuleBase" id="RU363032"/>
    </source>
</evidence>
<keyword evidence="10" id="KW-1185">Reference proteome</keyword>
<evidence type="ECO:0000256" key="6">
    <source>
        <dbReference type="ARBA" id="ARBA00023136"/>
    </source>
</evidence>
<evidence type="ECO:0000256" key="3">
    <source>
        <dbReference type="ARBA" id="ARBA00022475"/>
    </source>
</evidence>
<dbReference type="CDD" id="cd06261">
    <property type="entry name" value="TM_PBP2"/>
    <property type="match status" value="1"/>
</dbReference>
<keyword evidence="4 7" id="KW-0812">Transmembrane</keyword>
<sequence length="304" mass="32822">DRPRHGQPGKRRTPVFHRRRATMAAFLLPAIVVYGMFTLYPLVRGVYLSMTDSLGGPIANFVGTDQYRAMADDPKVTAALWHTVLYAAVVVVTQNGLGLLFASLLFRRPKVRKGLSVVLLTPALISPVMAAFIWSYLFAPTGGINALLDAVGLHSLEHVWLGDTSTALYSVAAVNIWMFTGYSCAIFLASYMSMPTELLEAAALDGASGWRRFASIEWPLLAPALTVNVTLSLIGSLKVFEFPLVLTNGGPAGATDTLTLLVYRNVFGGGKFAYGVALSVVLLVTVVVLSSATSSLLRLRERRV</sequence>
<comment type="caution">
    <text evidence="9">The sequence shown here is derived from an EMBL/GenBank/DDBJ whole genome shotgun (WGS) entry which is preliminary data.</text>
</comment>
<dbReference type="Proteomes" id="UP000010931">
    <property type="component" value="Unassembled WGS sequence"/>
</dbReference>
<keyword evidence="2 7" id="KW-0813">Transport</keyword>
<dbReference type="Pfam" id="PF00528">
    <property type="entry name" value="BPD_transp_1"/>
    <property type="match status" value="1"/>
</dbReference>
<protein>
    <submittedName>
        <fullName evidence="9">ABC transporter, permease protein</fullName>
    </submittedName>
</protein>
<dbReference type="SUPFAM" id="SSF161098">
    <property type="entry name" value="MetI-like"/>
    <property type="match status" value="1"/>
</dbReference>
<proteinExistence type="inferred from homology"/>
<comment type="subcellular location">
    <subcellularLocation>
        <location evidence="1 7">Cell membrane</location>
        <topology evidence="1 7">Multi-pass membrane protein</topology>
    </subcellularLocation>
</comment>
<dbReference type="PATRIC" id="fig|698760.3.peg.2849"/>
<dbReference type="InterPro" id="IPR000515">
    <property type="entry name" value="MetI-like"/>
</dbReference>
<dbReference type="STRING" id="85558.T45_01052"/>
<feature type="transmembrane region" description="Helical" evidence="7">
    <location>
        <begin position="84"/>
        <end position="106"/>
    </location>
</feature>
<dbReference type="AlphaFoldDB" id="L7FBB8"/>
<feature type="transmembrane region" description="Helical" evidence="7">
    <location>
        <begin position="272"/>
        <end position="297"/>
    </location>
</feature>
<accession>L7FBB8</accession>
<feature type="transmembrane region" description="Helical" evidence="7">
    <location>
        <begin position="118"/>
        <end position="139"/>
    </location>
</feature>
<dbReference type="GO" id="GO:0005886">
    <property type="term" value="C:plasma membrane"/>
    <property type="evidence" value="ECO:0007669"/>
    <property type="project" value="UniProtKB-SubCell"/>
</dbReference>
<dbReference type="EMBL" id="AEJB01000210">
    <property type="protein sequence ID" value="ELP68429.1"/>
    <property type="molecule type" value="Genomic_DNA"/>
</dbReference>
<evidence type="ECO:0000256" key="4">
    <source>
        <dbReference type="ARBA" id="ARBA00022692"/>
    </source>
</evidence>
<keyword evidence="6 7" id="KW-0472">Membrane</keyword>
<dbReference type="InterPro" id="IPR035906">
    <property type="entry name" value="MetI-like_sf"/>
</dbReference>
<reference evidence="9 10" key="1">
    <citation type="journal article" date="2011" name="Plasmid">
        <title>Streptomyces turgidiscabies Car8 contains a modular pathogenicity island that shares virulence genes with other actinobacterial plant pathogens.</title>
        <authorList>
            <person name="Huguet-Tapia J.C."/>
            <person name="Badger J.H."/>
            <person name="Loria R."/>
            <person name="Pettis G.S."/>
        </authorList>
    </citation>
    <scope>NUCLEOTIDE SEQUENCE [LARGE SCALE GENOMIC DNA]</scope>
    <source>
        <strain evidence="9 10">Car8</strain>
    </source>
</reference>
<dbReference type="Gene3D" id="1.10.3720.10">
    <property type="entry name" value="MetI-like"/>
    <property type="match status" value="1"/>
</dbReference>
<evidence type="ECO:0000256" key="5">
    <source>
        <dbReference type="ARBA" id="ARBA00022989"/>
    </source>
</evidence>
<evidence type="ECO:0000313" key="9">
    <source>
        <dbReference type="EMBL" id="ELP68429.1"/>
    </source>
</evidence>
<feature type="transmembrane region" description="Helical" evidence="7">
    <location>
        <begin position="167"/>
        <end position="189"/>
    </location>
</feature>
<feature type="non-terminal residue" evidence="9">
    <location>
        <position position="1"/>
    </location>
</feature>
<name>L7FBB8_STRT8</name>
<evidence type="ECO:0000256" key="1">
    <source>
        <dbReference type="ARBA" id="ARBA00004651"/>
    </source>
</evidence>
<evidence type="ECO:0000256" key="2">
    <source>
        <dbReference type="ARBA" id="ARBA00022448"/>
    </source>
</evidence>
<dbReference type="PROSITE" id="PS50928">
    <property type="entry name" value="ABC_TM1"/>
    <property type="match status" value="1"/>
</dbReference>
<feature type="transmembrane region" description="Helical" evidence="7">
    <location>
        <begin position="21"/>
        <end position="43"/>
    </location>
</feature>